<evidence type="ECO:0000259" key="3">
    <source>
        <dbReference type="Pfam" id="PF10017"/>
    </source>
</evidence>
<dbReference type="InterPro" id="IPR051128">
    <property type="entry name" value="EgtD_Methyltrsf_superfamily"/>
</dbReference>
<protein>
    <submittedName>
        <fullName evidence="4">L-histidine N(Alpha)-methyltransferase</fullName>
    </submittedName>
</protein>
<feature type="domain" description="Histidine-specific methyltransferase SAM-dependent" evidence="3">
    <location>
        <begin position="39"/>
        <end position="346"/>
    </location>
</feature>
<dbReference type="Proteomes" id="UP001500567">
    <property type="component" value="Unassembled WGS sequence"/>
</dbReference>
<dbReference type="InterPro" id="IPR029063">
    <property type="entry name" value="SAM-dependent_MTases_sf"/>
</dbReference>
<organism evidence="4 5">
    <name type="scientific">Hymenobacter fastidiosus</name>
    <dbReference type="NCBI Taxonomy" id="486264"/>
    <lineage>
        <taxon>Bacteria</taxon>
        <taxon>Pseudomonadati</taxon>
        <taxon>Bacteroidota</taxon>
        <taxon>Cytophagia</taxon>
        <taxon>Cytophagales</taxon>
        <taxon>Hymenobacteraceae</taxon>
        <taxon>Hymenobacter</taxon>
    </lineage>
</organism>
<keyword evidence="2" id="KW-0808">Transferase</keyword>
<accession>A0ABP7SKT2</accession>
<dbReference type="RefSeq" id="WP_345073782.1">
    <property type="nucleotide sequence ID" value="NZ_BAABDJ010000033.1"/>
</dbReference>
<evidence type="ECO:0000256" key="2">
    <source>
        <dbReference type="ARBA" id="ARBA00022679"/>
    </source>
</evidence>
<evidence type="ECO:0000313" key="5">
    <source>
        <dbReference type="Proteomes" id="UP001500567"/>
    </source>
</evidence>
<dbReference type="InterPro" id="IPR035094">
    <property type="entry name" value="EgtD"/>
</dbReference>
<dbReference type="Gene3D" id="3.40.50.150">
    <property type="entry name" value="Vaccinia Virus protein VP39"/>
    <property type="match status" value="1"/>
</dbReference>
<reference evidence="5" key="1">
    <citation type="journal article" date="2019" name="Int. J. Syst. Evol. Microbiol.">
        <title>The Global Catalogue of Microorganisms (GCM) 10K type strain sequencing project: providing services to taxonomists for standard genome sequencing and annotation.</title>
        <authorList>
            <consortium name="The Broad Institute Genomics Platform"/>
            <consortium name="The Broad Institute Genome Sequencing Center for Infectious Disease"/>
            <person name="Wu L."/>
            <person name="Ma J."/>
        </authorList>
    </citation>
    <scope>NUCLEOTIDE SEQUENCE [LARGE SCALE GENOMIC DNA]</scope>
    <source>
        <strain evidence="5">JCM 17224</strain>
    </source>
</reference>
<evidence type="ECO:0000256" key="1">
    <source>
        <dbReference type="ARBA" id="ARBA00022603"/>
    </source>
</evidence>
<proteinExistence type="predicted"/>
<keyword evidence="1" id="KW-0489">Methyltransferase</keyword>
<dbReference type="PANTHER" id="PTHR43397:SF1">
    <property type="entry name" value="ERGOTHIONEINE BIOSYNTHESIS PROTEIN 1"/>
    <property type="match status" value="1"/>
</dbReference>
<dbReference type="InterPro" id="IPR019257">
    <property type="entry name" value="MeTrfase_dom"/>
</dbReference>
<gene>
    <name evidence="4" type="primary">egtD</name>
    <name evidence="4" type="ORF">GCM10022408_27550</name>
</gene>
<dbReference type="PANTHER" id="PTHR43397">
    <property type="entry name" value="ERGOTHIONEINE BIOSYNTHESIS PROTEIN 1"/>
    <property type="match status" value="1"/>
</dbReference>
<sequence>MPSLSSFASPTDAGIAEINADFNPDAHPAQTASPTSALARHVAEGLSRPQKTLSSMYFYDDEGSRLFQQIMALPEYYPTRTEFDLLTIHQAAIAAALRPETADEPFYLLELGAGDGLKTKILLRELLAAGANFTYVPVDISMAAVEGLSASLRRELPTLRVEGLVAEYTRALTMMAARPGRKAVLFLGSNIGNFLPADRLDFLRALAQPLSADDRLLIGFDLQKDPRQIRAAYDDSQGVTAAFNLNLLRRLNRELGTDFDLAHWQHYTDYDPLAGAVRSFLVSSRPQTVTVAALGQKVNFAAWETIHTENSYKFTRPLISTMAAEAGLRVQTIFTDAQDYFADVVLSPRER</sequence>
<dbReference type="SUPFAM" id="SSF53335">
    <property type="entry name" value="S-adenosyl-L-methionine-dependent methyltransferases"/>
    <property type="match status" value="1"/>
</dbReference>
<evidence type="ECO:0000313" key="4">
    <source>
        <dbReference type="EMBL" id="GAA4013114.1"/>
    </source>
</evidence>
<dbReference type="EMBL" id="BAABDJ010000033">
    <property type="protein sequence ID" value="GAA4013114.1"/>
    <property type="molecule type" value="Genomic_DNA"/>
</dbReference>
<comment type="caution">
    <text evidence="4">The sequence shown here is derived from an EMBL/GenBank/DDBJ whole genome shotgun (WGS) entry which is preliminary data.</text>
</comment>
<name>A0ABP7SKT2_9BACT</name>
<dbReference type="InterPro" id="IPR017804">
    <property type="entry name" value="MeTrfase_EgtD-like"/>
</dbReference>
<keyword evidence="5" id="KW-1185">Reference proteome</keyword>
<dbReference type="Pfam" id="PF10017">
    <property type="entry name" value="Methyltransf_33"/>
    <property type="match status" value="1"/>
</dbReference>
<dbReference type="NCBIfam" id="TIGR03438">
    <property type="entry name" value="egtD_ergothio"/>
    <property type="match status" value="1"/>
</dbReference>
<dbReference type="PIRSF" id="PIRSF018005">
    <property type="entry name" value="UCP018005"/>
    <property type="match status" value="1"/>
</dbReference>